<dbReference type="Proteomes" id="UP001195483">
    <property type="component" value="Unassembled WGS sequence"/>
</dbReference>
<reference evidence="1" key="1">
    <citation type="journal article" date="2021" name="Genome Biol. Evol.">
        <title>A High-Quality Reference Genome for a Parasitic Bivalve with Doubly Uniparental Inheritance (Bivalvia: Unionida).</title>
        <authorList>
            <person name="Smith C.H."/>
        </authorList>
    </citation>
    <scope>NUCLEOTIDE SEQUENCE</scope>
    <source>
        <strain evidence="1">CHS0354</strain>
    </source>
</reference>
<evidence type="ECO:0000313" key="2">
    <source>
        <dbReference type="Proteomes" id="UP001195483"/>
    </source>
</evidence>
<evidence type="ECO:0000313" key="1">
    <source>
        <dbReference type="EMBL" id="KAK3610946.1"/>
    </source>
</evidence>
<reference evidence="1" key="2">
    <citation type="journal article" date="2021" name="Genome Biol. Evol.">
        <title>Developing a high-quality reference genome for a parasitic bivalve with doubly uniparental inheritance (Bivalvia: Unionida).</title>
        <authorList>
            <person name="Smith C.H."/>
        </authorList>
    </citation>
    <scope>NUCLEOTIDE SEQUENCE</scope>
    <source>
        <strain evidence="1">CHS0354</strain>
        <tissue evidence="1">Mantle</tissue>
    </source>
</reference>
<comment type="caution">
    <text evidence="1">The sequence shown here is derived from an EMBL/GenBank/DDBJ whole genome shotgun (WGS) entry which is preliminary data.</text>
</comment>
<organism evidence="1 2">
    <name type="scientific">Potamilus streckersoni</name>
    <dbReference type="NCBI Taxonomy" id="2493646"/>
    <lineage>
        <taxon>Eukaryota</taxon>
        <taxon>Metazoa</taxon>
        <taxon>Spiralia</taxon>
        <taxon>Lophotrochozoa</taxon>
        <taxon>Mollusca</taxon>
        <taxon>Bivalvia</taxon>
        <taxon>Autobranchia</taxon>
        <taxon>Heteroconchia</taxon>
        <taxon>Palaeoheterodonta</taxon>
        <taxon>Unionida</taxon>
        <taxon>Unionoidea</taxon>
        <taxon>Unionidae</taxon>
        <taxon>Ambleminae</taxon>
        <taxon>Lampsilini</taxon>
        <taxon>Potamilus</taxon>
    </lineage>
</organism>
<dbReference type="EMBL" id="JAEAOA010001029">
    <property type="protein sequence ID" value="KAK3610946.1"/>
    <property type="molecule type" value="Genomic_DNA"/>
</dbReference>
<proteinExistence type="predicted"/>
<protein>
    <submittedName>
        <fullName evidence="1">Uncharacterized protein</fullName>
    </submittedName>
</protein>
<name>A0AAE0TIQ2_9BIVA</name>
<accession>A0AAE0TIQ2</accession>
<keyword evidence="2" id="KW-1185">Reference proteome</keyword>
<gene>
    <name evidence="1" type="ORF">CHS0354_016708</name>
</gene>
<dbReference type="AlphaFoldDB" id="A0AAE0TIQ2"/>
<sequence length="76" mass="8617">MKKKNPKKYRCTIHAGLSQSKKAQSMPDCQSIKVQAGPTFNMRSNAFEGIRKECSNCKMSETTCETDVRFKDIPEV</sequence>
<reference evidence="1" key="3">
    <citation type="submission" date="2023-05" db="EMBL/GenBank/DDBJ databases">
        <authorList>
            <person name="Smith C.H."/>
        </authorList>
    </citation>
    <scope>NUCLEOTIDE SEQUENCE</scope>
    <source>
        <strain evidence="1">CHS0354</strain>
        <tissue evidence="1">Mantle</tissue>
    </source>
</reference>